<dbReference type="InterPro" id="IPR035070">
    <property type="entry name" value="Streptogrisin_prodomain"/>
</dbReference>
<keyword evidence="5" id="KW-0720">Serine protease</keyword>
<feature type="disulfide bond" evidence="9">
    <location>
        <begin position="196"/>
        <end position="212"/>
    </location>
</feature>
<proteinExistence type="inferred from homology"/>
<dbReference type="EMBL" id="FNCC01000001">
    <property type="protein sequence ID" value="SDF31730.1"/>
    <property type="molecule type" value="Genomic_DNA"/>
</dbReference>
<feature type="active site" description="Charge relay system" evidence="8">
    <location>
        <position position="239"/>
    </location>
</feature>
<evidence type="ECO:0000256" key="3">
    <source>
        <dbReference type="ARBA" id="ARBA00022729"/>
    </source>
</evidence>
<feature type="active site" description="Charge relay system" evidence="8">
    <location>
        <position position="211"/>
    </location>
</feature>
<protein>
    <submittedName>
        <fullName evidence="12">Streptogrisin C</fullName>
    </submittedName>
</protein>
<dbReference type="Gene3D" id="3.30.300.50">
    <property type="match status" value="2"/>
</dbReference>
<evidence type="ECO:0000256" key="9">
    <source>
        <dbReference type="PIRSR" id="PIRSR001134-2"/>
    </source>
</evidence>
<keyword evidence="4" id="KW-0378">Hydrolase</keyword>
<sequence length="366" mass="37127">MKRMAVAAVAVLTGALATTASPVAVAAPQPSADLLAAMQRDLGLDAGQAAERLRLESAATALQRVAEGFAGESYGGAWFDASLGKLVVGVTDAAKTERLRQLGAEPRTVAHKASDLDAAKERLDASQAPAEVTGWFVDTRANAVTITVKRGQADAAKPLVEKAGGVAKVVETDEAPQLFKDIRGGDAYYINSAGRCSVGFAVEGGFVTAGHCGTSGDSVTGADRTALGSFQSSSFPGNDYGWVKANSSWTPTPTVNHYGGSDVVVSGSTEAAVGASICRSGSTTGWHCGEVQAKSQTVNYQEGSVSGLTRTDVCAEPGDSGGSWVSGTQAQGVTSGGSGDCTSGGTTYFQPVNEILSAYGLTLVTG</sequence>
<organism evidence="12 13">
    <name type="scientific">Lentzea fradiae</name>
    <dbReference type="NCBI Taxonomy" id="200378"/>
    <lineage>
        <taxon>Bacteria</taxon>
        <taxon>Bacillati</taxon>
        <taxon>Actinomycetota</taxon>
        <taxon>Actinomycetes</taxon>
        <taxon>Pseudonocardiales</taxon>
        <taxon>Pseudonocardiaceae</taxon>
        <taxon>Lentzea</taxon>
    </lineage>
</organism>
<gene>
    <name evidence="12" type="ORF">SAMN05216553_10162</name>
</gene>
<evidence type="ECO:0000313" key="12">
    <source>
        <dbReference type="EMBL" id="SDF31730.1"/>
    </source>
</evidence>
<evidence type="ECO:0000256" key="7">
    <source>
        <dbReference type="ARBA" id="ARBA00023157"/>
    </source>
</evidence>
<evidence type="ECO:0000256" key="8">
    <source>
        <dbReference type="PIRSR" id="PIRSR001134-1"/>
    </source>
</evidence>
<dbReference type="GO" id="GO:0005576">
    <property type="term" value="C:extracellular region"/>
    <property type="evidence" value="ECO:0007669"/>
    <property type="project" value="InterPro"/>
</dbReference>
<dbReference type="GO" id="GO:0006508">
    <property type="term" value="P:proteolysis"/>
    <property type="evidence" value="ECO:0007669"/>
    <property type="project" value="UniProtKB-KW"/>
</dbReference>
<evidence type="ECO:0000259" key="11">
    <source>
        <dbReference type="Pfam" id="PF02983"/>
    </source>
</evidence>
<dbReference type="SUPFAM" id="SSF50494">
    <property type="entry name" value="Trypsin-like serine proteases"/>
    <property type="match status" value="1"/>
</dbReference>
<keyword evidence="7 9" id="KW-1015">Disulfide bond</keyword>
<feature type="disulfide bond" evidence="9">
    <location>
        <begin position="278"/>
        <end position="288"/>
    </location>
</feature>
<dbReference type="CDD" id="cd21112">
    <property type="entry name" value="alphaLP-like"/>
    <property type="match status" value="1"/>
</dbReference>
<dbReference type="InterPro" id="IPR009003">
    <property type="entry name" value="Peptidase_S1_PA"/>
</dbReference>
<dbReference type="Gene3D" id="2.40.10.10">
    <property type="entry name" value="Trypsin-like serine proteases"/>
    <property type="match status" value="2"/>
</dbReference>
<evidence type="ECO:0000313" key="13">
    <source>
        <dbReference type="Proteomes" id="UP000199623"/>
    </source>
</evidence>
<evidence type="ECO:0000256" key="5">
    <source>
        <dbReference type="ARBA" id="ARBA00022825"/>
    </source>
</evidence>
<evidence type="ECO:0000256" key="10">
    <source>
        <dbReference type="SAM" id="SignalP"/>
    </source>
</evidence>
<dbReference type="OrthoDB" id="8781117at2"/>
<feature type="chain" id="PRO_5011649265" evidence="10">
    <location>
        <begin position="27"/>
        <end position="366"/>
    </location>
</feature>
<dbReference type="RefSeq" id="WP_090044351.1">
    <property type="nucleotide sequence ID" value="NZ_FNCC01000001.1"/>
</dbReference>
<dbReference type="Pfam" id="PF02983">
    <property type="entry name" value="Pro_Al_protease"/>
    <property type="match status" value="1"/>
</dbReference>
<evidence type="ECO:0000256" key="4">
    <source>
        <dbReference type="ARBA" id="ARBA00022801"/>
    </source>
</evidence>
<feature type="active site" description="Charge relay system" evidence="8">
    <location>
        <position position="320"/>
    </location>
</feature>
<accession>A0A1G7K3Q7</accession>
<dbReference type="STRING" id="200378.SAMN05216553_10162"/>
<keyword evidence="6" id="KW-0865">Zymogen</keyword>
<dbReference type="AlphaFoldDB" id="A0A1G7K3Q7"/>
<feature type="signal peptide" evidence="10">
    <location>
        <begin position="1"/>
        <end position="26"/>
    </location>
</feature>
<dbReference type="InterPro" id="IPR001316">
    <property type="entry name" value="Pept_S1A_streptogrisin"/>
</dbReference>
<dbReference type="Proteomes" id="UP000199623">
    <property type="component" value="Unassembled WGS sequence"/>
</dbReference>
<reference evidence="13" key="1">
    <citation type="submission" date="2016-10" db="EMBL/GenBank/DDBJ databases">
        <authorList>
            <person name="Varghese N."/>
            <person name="Submissions S."/>
        </authorList>
    </citation>
    <scope>NUCLEOTIDE SEQUENCE [LARGE SCALE GENOMIC DNA]</scope>
    <source>
        <strain evidence="13">CGMCC 4.3506</strain>
    </source>
</reference>
<dbReference type="PRINTS" id="PR00861">
    <property type="entry name" value="ALYTICPTASE"/>
</dbReference>
<keyword evidence="3 10" id="KW-0732">Signal</keyword>
<keyword evidence="13" id="KW-1185">Reference proteome</keyword>
<keyword evidence="2" id="KW-0645">Protease</keyword>
<dbReference type="InterPro" id="IPR004236">
    <property type="entry name" value="Pept_S1_alpha_lytic"/>
</dbReference>
<comment type="similarity">
    <text evidence="1">Belongs to the peptidase S1 family.</text>
</comment>
<evidence type="ECO:0000256" key="6">
    <source>
        <dbReference type="ARBA" id="ARBA00023145"/>
    </source>
</evidence>
<dbReference type="PIRSF" id="PIRSF001134">
    <property type="entry name" value="Streptogrisin"/>
    <property type="match status" value="1"/>
</dbReference>
<evidence type="ECO:0000256" key="2">
    <source>
        <dbReference type="ARBA" id="ARBA00022670"/>
    </source>
</evidence>
<evidence type="ECO:0000256" key="1">
    <source>
        <dbReference type="ARBA" id="ARBA00007664"/>
    </source>
</evidence>
<feature type="domain" description="Peptidase S1A alpha-lytic prodomain" evidence="11">
    <location>
        <begin position="113"/>
        <end position="165"/>
    </location>
</feature>
<dbReference type="InterPro" id="IPR043504">
    <property type="entry name" value="Peptidase_S1_PA_chymotrypsin"/>
</dbReference>
<dbReference type="GO" id="GO:0004252">
    <property type="term" value="F:serine-type endopeptidase activity"/>
    <property type="evidence" value="ECO:0007669"/>
    <property type="project" value="InterPro"/>
</dbReference>
<feature type="disulfide bond" evidence="9">
    <location>
        <begin position="314"/>
        <end position="341"/>
    </location>
</feature>
<name>A0A1G7K3Q7_9PSEU</name>